<dbReference type="AlphaFoldDB" id="A0A225W308"/>
<dbReference type="InterPro" id="IPR043128">
    <property type="entry name" value="Rev_trsase/Diguanyl_cyclase"/>
</dbReference>
<dbReference type="Pfam" id="PF00078">
    <property type="entry name" value="RVT_1"/>
    <property type="match status" value="1"/>
</dbReference>
<evidence type="ECO:0000313" key="3">
    <source>
        <dbReference type="Proteomes" id="UP000198211"/>
    </source>
</evidence>
<dbReference type="OrthoDB" id="120919at2759"/>
<dbReference type="InterPro" id="IPR043502">
    <property type="entry name" value="DNA/RNA_pol_sf"/>
</dbReference>
<accession>A0A225W308</accession>
<feature type="domain" description="Reverse transcriptase" evidence="1">
    <location>
        <begin position="86"/>
        <end position="182"/>
    </location>
</feature>
<comment type="caution">
    <text evidence="2">The sequence shown here is derived from an EMBL/GenBank/DDBJ whole genome shotgun (WGS) entry which is preliminary data.</text>
</comment>
<protein>
    <submittedName>
        <fullName evidence="2">Reverse transcriptase</fullName>
    </submittedName>
</protein>
<keyword evidence="2" id="KW-0548">Nucleotidyltransferase</keyword>
<dbReference type="Gene3D" id="3.30.70.270">
    <property type="match status" value="1"/>
</dbReference>
<dbReference type="CDD" id="cd01647">
    <property type="entry name" value="RT_LTR"/>
    <property type="match status" value="1"/>
</dbReference>
<dbReference type="PANTHER" id="PTHR37984">
    <property type="entry name" value="PROTEIN CBG26694"/>
    <property type="match status" value="1"/>
</dbReference>
<dbReference type="STRING" id="4795.A0A225W308"/>
<proteinExistence type="predicted"/>
<dbReference type="InterPro" id="IPR000477">
    <property type="entry name" value="RT_dom"/>
</dbReference>
<dbReference type="GO" id="GO:0003964">
    <property type="term" value="F:RNA-directed DNA polymerase activity"/>
    <property type="evidence" value="ECO:0007669"/>
    <property type="project" value="UniProtKB-KW"/>
</dbReference>
<organism evidence="2 3">
    <name type="scientific">Phytophthora megakarya</name>
    <dbReference type="NCBI Taxonomy" id="4795"/>
    <lineage>
        <taxon>Eukaryota</taxon>
        <taxon>Sar</taxon>
        <taxon>Stramenopiles</taxon>
        <taxon>Oomycota</taxon>
        <taxon>Peronosporomycetes</taxon>
        <taxon>Peronosporales</taxon>
        <taxon>Peronosporaceae</taxon>
        <taxon>Phytophthora</taxon>
    </lineage>
</organism>
<name>A0A225W308_9STRA</name>
<dbReference type="PANTHER" id="PTHR37984:SF5">
    <property type="entry name" value="PROTEIN NYNRIN-LIKE"/>
    <property type="match status" value="1"/>
</dbReference>
<keyword evidence="2" id="KW-0695">RNA-directed DNA polymerase</keyword>
<keyword evidence="2" id="KW-0808">Transferase</keyword>
<keyword evidence="3" id="KW-1185">Reference proteome</keyword>
<dbReference type="SUPFAM" id="SSF56672">
    <property type="entry name" value="DNA/RNA polymerases"/>
    <property type="match status" value="1"/>
</dbReference>
<dbReference type="Proteomes" id="UP000198211">
    <property type="component" value="Unassembled WGS sequence"/>
</dbReference>
<gene>
    <name evidence="2" type="ORF">PHMEG_00014746</name>
</gene>
<sequence>MEAKMRRILKRHHSIFLGDGNRAPAPTSGVVCDIDVGEAKPVALRARHIAVPFLAKVFQLLKKLLEAEPIGHSESEWPSPIVIVLKKNGVDIRMYIDYRLLNLLIKLSRYPLPLIDDMLVDVESAMWFMSVDMACGFLAVRMAERAKLISAFVCPFGHFQWLRMPFGLKNAPLIYHSIINNCLWGFVRLLPVEEAMVDPEVLDFLNLEPQEALKPEVDMGDSEIPLLDMTVFRRNFPAPSQMGPVLRKCSYTDDIGHEAST</sequence>
<dbReference type="Gene3D" id="3.10.10.10">
    <property type="entry name" value="HIV Type 1 Reverse Transcriptase, subunit A, domain 1"/>
    <property type="match status" value="1"/>
</dbReference>
<dbReference type="InterPro" id="IPR050951">
    <property type="entry name" value="Retrovirus_Pol_polyprotein"/>
</dbReference>
<dbReference type="EMBL" id="NBNE01001929">
    <property type="protein sequence ID" value="OWZ12141.1"/>
    <property type="molecule type" value="Genomic_DNA"/>
</dbReference>
<evidence type="ECO:0000313" key="2">
    <source>
        <dbReference type="EMBL" id="OWZ12141.1"/>
    </source>
</evidence>
<reference evidence="3" key="1">
    <citation type="submission" date="2017-03" db="EMBL/GenBank/DDBJ databases">
        <title>Phytopthora megakarya and P. palmivora, two closely related causual agents of cacao black pod achieved similar genome size and gene model numbers by different mechanisms.</title>
        <authorList>
            <person name="Ali S."/>
            <person name="Shao J."/>
            <person name="Larry D.J."/>
            <person name="Kronmiller B."/>
            <person name="Shen D."/>
            <person name="Strem M.D."/>
            <person name="Melnick R.L."/>
            <person name="Guiltinan M.J."/>
            <person name="Tyler B.M."/>
            <person name="Meinhardt L.W."/>
            <person name="Bailey B.A."/>
        </authorList>
    </citation>
    <scope>NUCLEOTIDE SEQUENCE [LARGE SCALE GENOMIC DNA]</scope>
    <source>
        <strain evidence="3">zdho120</strain>
    </source>
</reference>
<evidence type="ECO:0000259" key="1">
    <source>
        <dbReference type="Pfam" id="PF00078"/>
    </source>
</evidence>